<reference evidence="4 5" key="1">
    <citation type="journal article" date="2016" name="Nat. Commun.">
        <title>Thousands of microbial genomes shed light on interconnected biogeochemical processes in an aquifer system.</title>
        <authorList>
            <person name="Anantharaman K."/>
            <person name="Brown C.T."/>
            <person name="Hug L.A."/>
            <person name="Sharon I."/>
            <person name="Castelle C.J."/>
            <person name="Probst A.J."/>
            <person name="Thomas B.C."/>
            <person name="Singh A."/>
            <person name="Wilkins M.J."/>
            <person name="Karaoz U."/>
            <person name="Brodie E.L."/>
            <person name="Williams K.H."/>
            <person name="Hubbard S.S."/>
            <person name="Banfield J.F."/>
        </authorList>
    </citation>
    <scope>NUCLEOTIDE SEQUENCE [LARGE SCALE GENOMIC DNA]</scope>
</reference>
<dbReference type="EMBL" id="MHCL01000007">
    <property type="protein sequence ID" value="OGY22009.1"/>
    <property type="molecule type" value="Genomic_DNA"/>
</dbReference>
<gene>
    <name evidence="4" type="ORF">A3A65_03125</name>
</gene>
<dbReference type="PANTHER" id="PTHR46401:SF2">
    <property type="entry name" value="GLYCOSYLTRANSFERASE WBBK-RELATED"/>
    <property type="match status" value="1"/>
</dbReference>
<dbReference type="AlphaFoldDB" id="A0A1G1W2V0"/>
<dbReference type="CDD" id="cd03809">
    <property type="entry name" value="GT4_MtfB-like"/>
    <property type="match status" value="1"/>
</dbReference>
<organism evidence="4 5">
    <name type="scientific">Candidatus Chisholmbacteria bacterium RIFCSPLOWO2_01_FULL_49_14</name>
    <dbReference type="NCBI Taxonomy" id="1797593"/>
    <lineage>
        <taxon>Bacteria</taxon>
        <taxon>Candidatus Chisholmiibacteriota</taxon>
    </lineage>
</organism>
<dbReference type="GO" id="GO:0016757">
    <property type="term" value="F:glycosyltransferase activity"/>
    <property type="evidence" value="ECO:0007669"/>
    <property type="project" value="InterPro"/>
</dbReference>
<dbReference type="InterPro" id="IPR028098">
    <property type="entry name" value="Glyco_trans_4-like_N"/>
</dbReference>
<evidence type="ECO:0000313" key="5">
    <source>
        <dbReference type="Proteomes" id="UP000176723"/>
    </source>
</evidence>
<name>A0A1G1W2V0_9BACT</name>
<dbReference type="InterPro" id="IPR001296">
    <property type="entry name" value="Glyco_trans_1"/>
</dbReference>
<dbReference type="GO" id="GO:0009103">
    <property type="term" value="P:lipopolysaccharide biosynthetic process"/>
    <property type="evidence" value="ECO:0007669"/>
    <property type="project" value="TreeGrafter"/>
</dbReference>
<evidence type="ECO:0000256" key="1">
    <source>
        <dbReference type="ARBA" id="ARBA00022679"/>
    </source>
</evidence>
<dbReference type="Pfam" id="PF00534">
    <property type="entry name" value="Glycos_transf_1"/>
    <property type="match status" value="1"/>
</dbReference>
<evidence type="ECO:0008006" key="6">
    <source>
        <dbReference type="Google" id="ProtNLM"/>
    </source>
</evidence>
<evidence type="ECO:0000259" key="3">
    <source>
        <dbReference type="Pfam" id="PF13439"/>
    </source>
</evidence>
<keyword evidence="1" id="KW-0808">Transferase</keyword>
<evidence type="ECO:0000259" key="2">
    <source>
        <dbReference type="Pfam" id="PF00534"/>
    </source>
</evidence>
<dbReference type="SUPFAM" id="SSF53756">
    <property type="entry name" value="UDP-Glycosyltransferase/glycogen phosphorylase"/>
    <property type="match status" value="1"/>
</dbReference>
<dbReference type="Pfam" id="PF13439">
    <property type="entry name" value="Glyco_transf_4"/>
    <property type="match status" value="1"/>
</dbReference>
<dbReference type="STRING" id="1797593.A3A65_03125"/>
<evidence type="ECO:0000313" key="4">
    <source>
        <dbReference type="EMBL" id="OGY22009.1"/>
    </source>
</evidence>
<dbReference type="PANTHER" id="PTHR46401">
    <property type="entry name" value="GLYCOSYLTRANSFERASE WBBK-RELATED"/>
    <property type="match status" value="1"/>
</dbReference>
<protein>
    <recommendedName>
        <fullName evidence="6">Glycosyl transferase family 1 domain-containing protein</fullName>
    </recommendedName>
</protein>
<proteinExistence type="predicted"/>
<feature type="domain" description="Glycosyl transferase family 1" evidence="2">
    <location>
        <begin position="210"/>
        <end position="362"/>
    </location>
</feature>
<sequence>MPTKNSSDLYQRRTKLHIGIDARFWGLRHAGLGRYVMELVNGLTRLDTSNEYTLFVRSPQDEEIKVGKNFRLVRADINHYSLEEQWLLPEIFNKYNLDLLHVPHFNVPLFYKKPFVVTIHDLLWHEVKGLSVTTQNPLTYLVKYLGYRSVVRNALNRSLMIFVPSRVILEKLVKDHGVPEKKIRVTYEAPADIFRPSSEEPTVLSKYQVRKPFVIYTGSAYPHKNIPQAAAAIKRLNQKGEMLSFVVASSRSVFLERLSRKLQNEGSDKYVRLIGFVPDEDLMKLYSQAVALLQPSHSEGFGLTGLEAMAVGLPVLTSRSPVFQEIYADAALYFDAQSKDDLETVLQTILNDGKLRRRLILKGLQRAKLFSWKTLVKQTLTGYRVALAQSGI</sequence>
<accession>A0A1G1W2V0</accession>
<dbReference type="Gene3D" id="3.40.50.2000">
    <property type="entry name" value="Glycogen Phosphorylase B"/>
    <property type="match status" value="2"/>
</dbReference>
<dbReference type="Proteomes" id="UP000176723">
    <property type="component" value="Unassembled WGS sequence"/>
</dbReference>
<comment type="caution">
    <text evidence="4">The sequence shown here is derived from an EMBL/GenBank/DDBJ whole genome shotgun (WGS) entry which is preliminary data.</text>
</comment>
<feature type="domain" description="Glycosyltransferase subfamily 4-like N-terminal" evidence="3">
    <location>
        <begin position="31"/>
        <end position="187"/>
    </location>
</feature>